<name>A0AC60QE24_IXOPE</name>
<keyword evidence="2" id="KW-1185">Reference proteome</keyword>
<gene>
    <name evidence="1" type="ORF">HPB47_021250</name>
</gene>
<comment type="caution">
    <text evidence="1">The sequence shown here is derived from an EMBL/GenBank/DDBJ whole genome shotgun (WGS) entry which is preliminary data.</text>
</comment>
<sequence length="144" mass="16253">MPGCCAFGCSNRHEAGKQLFCIPDGERNRKRRLLWLTRISRNGFTPTSCTRLCEDHFAEDQFSGRRNDGKCKLARDAVPSIFAHKPKKPPHRAPLSRGTEKKHMERKFALQKTGIPCSIPTSFFDLDEHRTGTLSCITTACCTL</sequence>
<evidence type="ECO:0000313" key="2">
    <source>
        <dbReference type="Proteomes" id="UP000805193"/>
    </source>
</evidence>
<proteinExistence type="predicted"/>
<dbReference type="EMBL" id="JABSTQ010009182">
    <property type="protein sequence ID" value="KAG0432013.1"/>
    <property type="molecule type" value="Genomic_DNA"/>
</dbReference>
<evidence type="ECO:0000313" key="1">
    <source>
        <dbReference type="EMBL" id="KAG0432013.1"/>
    </source>
</evidence>
<dbReference type="Proteomes" id="UP000805193">
    <property type="component" value="Unassembled WGS sequence"/>
</dbReference>
<reference evidence="1 2" key="1">
    <citation type="journal article" date="2020" name="Cell">
        <title>Large-Scale Comparative Analyses of Tick Genomes Elucidate Their Genetic Diversity and Vector Capacities.</title>
        <authorList>
            <consortium name="Tick Genome and Microbiome Consortium (TIGMIC)"/>
            <person name="Jia N."/>
            <person name="Wang J."/>
            <person name="Shi W."/>
            <person name="Du L."/>
            <person name="Sun Y."/>
            <person name="Zhan W."/>
            <person name="Jiang J.F."/>
            <person name="Wang Q."/>
            <person name="Zhang B."/>
            <person name="Ji P."/>
            <person name="Bell-Sakyi L."/>
            <person name="Cui X.M."/>
            <person name="Yuan T.T."/>
            <person name="Jiang B.G."/>
            <person name="Yang W.F."/>
            <person name="Lam T.T."/>
            <person name="Chang Q.C."/>
            <person name="Ding S.J."/>
            <person name="Wang X.J."/>
            <person name="Zhu J.G."/>
            <person name="Ruan X.D."/>
            <person name="Zhao L."/>
            <person name="Wei J.T."/>
            <person name="Ye R.Z."/>
            <person name="Que T.C."/>
            <person name="Du C.H."/>
            <person name="Zhou Y.H."/>
            <person name="Cheng J.X."/>
            <person name="Dai P.F."/>
            <person name="Guo W.B."/>
            <person name="Han X.H."/>
            <person name="Huang E.J."/>
            <person name="Li L.F."/>
            <person name="Wei W."/>
            <person name="Gao Y.C."/>
            <person name="Liu J.Z."/>
            <person name="Shao H.Z."/>
            <person name="Wang X."/>
            <person name="Wang C.C."/>
            <person name="Yang T.C."/>
            <person name="Huo Q.B."/>
            <person name="Li W."/>
            <person name="Chen H.Y."/>
            <person name="Chen S.E."/>
            <person name="Zhou L.G."/>
            <person name="Ni X.B."/>
            <person name="Tian J.H."/>
            <person name="Sheng Y."/>
            <person name="Liu T."/>
            <person name="Pan Y.S."/>
            <person name="Xia L.Y."/>
            <person name="Li J."/>
            <person name="Zhao F."/>
            <person name="Cao W.C."/>
        </authorList>
    </citation>
    <scope>NUCLEOTIDE SEQUENCE [LARGE SCALE GENOMIC DNA]</scope>
    <source>
        <strain evidence="1">Iper-2018</strain>
    </source>
</reference>
<protein>
    <submittedName>
        <fullName evidence="1">Uncharacterized protein</fullName>
    </submittedName>
</protein>
<accession>A0AC60QE24</accession>
<organism evidence="1 2">
    <name type="scientific">Ixodes persulcatus</name>
    <name type="common">Taiga tick</name>
    <dbReference type="NCBI Taxonomy" id="34615"/>
    <lineage>
        <taxon>Eukaryota</taxon>
        <taxon>Metazoa</taxon>
        <taxon>Ecdysozoa</taxon>
        <taxon>Arthropoda</taxon>
        <taxon>Chelicerata</taxon>
        <taxon>Arachnida</taxon>
        <taxon>Acari</taxon>
        <taxon>Parasitiformes</taxon>
        <taxon>Ixodida</taxon>
        <taxon>Ixodoidea</taxon>
        <taxon>Ixodidae</taxon>
        <taxon>Ixodinae</taxon>
        <taxon>Ixodes</taxon>
    </lineage>
</organism>